<accession>A0A0L0M4A1</accession>
<evidence type="ECO:0000256" key="5">
    <source>
        <dbReference type="ARBA" id="ARBA00023136"/>
    </source>
</evidence>
<feature type="transmembrane region" description="Helical" evidence="6">
    <location>
        <begin position="166"/>
        <end position="197"/>
    </location>
</feature>
<comment type="subcellular location">
    <subcellularLocation>
        <location evidence="1">Membrane</location>
        <topology evidence="1">Multi-pass membrane protein</topology>
    </subcellularLocation>
</comment>
<dbReference type="RefSeq" id="WP_050455972.1">
    <property type="nucleotide sequence ID" value="NZ_LFJJ01000279.1"/>
</dbReference>
<evidence type="ECO:0000313" key="8">
    <source>
        <dbReference type="EMBL" id="KND57085.1"/>
    </source>
</evidence>
<dbReference type="GO" id="GO:0055085">
    <property type="term" value="P:transmembrane transport"/>
    <property type="evidence" value="ECO:0007669"/>
    <property type="project" value="InterPro"/>
</dbReference>
<evidence type="ECO:0000256" key="6">
    <source>
        <dbReference type="SAM" id="Phobius"/>
    </source>
</evidence>
<keyword evidence="2" id="KW-0813">Transport</keyword>
<gene>
    <name evidence="8" type="ORF">BVER_04883</name>
</gene>
<keyword evidence="5 6" id="KW-0472">Membrane</keyword>
<sequence length="378" mass="40682">MSEFDVKRTRPEFFARIWRAVSKEPVLAILVVALVVLQAVHPRPWMSLPGLVDWQTVLTLAGLLILTKAIELSGFLMWAAHRLVHHIHNEHTIALLLVALAAALSTVLTNDVALFAVVPLALSLHRLAPLPIKQLVIVIALSVNAGSILTPLGNPQNLFLWQRSDVAFGAFVWALLPLCAALMVLLGVVTIAMFRAAPLDLSGDAEEHRVDRALCGVSAVAFAVFVALADAHHAGPALTAIALGFLLWRREVVFKIDWLLLLIFMLMFIVLRSAAALPSIHQAIAQLGIGTPVRAYVAGALLSQGISNVPAAIVLAEFSKDWRALAFGVSVGGFGIAIGSLANLIAVRLSGEKGMWTPFHLVSVPFWIVAMLIGWALV</sequence>
<keyword evidence="9" id="KW-1185">Reference proteome</keyword>
<dbReference type="Proteomes" id="UP000036959">
    <property type="component" value="Unassembled WGS sequence"/>
</dbReference>
<dbReference type="AlphaFoldDB" id="A0A0L0M4A1"/>
<evidence type="ECO:0000256" key="1">
    <source>
        <dbReference type="ARBA" id="ARBA00004141"/>
    </source>
</evidence>
<feature type="transmembrane region" description="Helical" evidence="6">
    <location>
        <begin position="217"/>
        <end position="246"/>
    </location>
</feature>
<feature type="transmembrane region" description="Helical" evidence="6">
    <location>
        <begin position="134"/>
        <end position="154"/>
    </location>
</feature>
<dbReference type="OrthoDB" id="3177666at2"/>
<dbReference type="PANTHER" id="PTHR43568:SF1">
    <property type="entry name" value="P PROTEIN"/>
    <property type="match status" value="1"/>
</dbReference>
<keyword evidence="3 6" id="KW-0812">Transmembrane</keyword>
<dbReference type="GO" id="GO:0016020">
    <property type="term" value="C:membrane"/>
    <property type="evidence" value="ECO:0007669"/>
    <property type="project" value="UniProtKB-SubCell"/>
</dbReference>
<feature type="transmembrane region" description="Helical" evidence="6">
    <location>
        <begin position="325"/>
        <end position="347"/>
    </location>
</feature>
<name>A0A0L0M4A1_9BURK</name>
<reference evidence="9" key="1">
    <citation type="submission" date="2015-06" db="EMBL/GenBank/DDBJ databases">
        <title>Comparative genomics of Burkholderia leaf nodule symbionts.</title>
        <authorList>
            <person name="Carlier A."/>
            <person name="Eberl L."/>
            <person name="Pinto-Carbo M."/>
        </authorList>
    </citation>
    <scope>NUCLEOTIDE SEQUENCE [LARGE SCALE GENOMIC DNA]</scope>
    <source>
        <strain evidence="9">UZHbot4</strain>
    </source>
</reference>
<dbReference type="EMBL" id="LFJJ01000279">
    <property type="protein sequence ID" value="KND57085.1"/>
    <property type="molecule type" value="Genomic_DNA"/>
</dbReference>
<evidence type="ECO:0000256" key="4">
    <source>
        <dbReference type="ARBA" id="ARBA00022989"/>
    </source>
</evidence>
<dbReference type="Pfam" id="PF03600">
    <property type="entry name" value="CitMHS"/>
    <property type="match status" value="1"/>
</dbReference>
<feature type="domain" description="Citrate transporter-like" evidence="7">
    <location>
        <begin position="27"/>
        <end position="316"/>
    </location>
</feature>
<protein>
    <submittedName>
        <fullName evidence="8">Anion permease ArsB/NhaD-like protein</fullName>
    </submittedName>
</protein>
<comment type="caution">
    <text evidence="8">The sequence shown here is derived from an EMBL/GenBank/DDBJ whole genome shotgun (WGS) entry which is preliminary data.</text>
</comment>
<feature type="transmembrane region" description="Helical" evidence="6">
    <location>
        <begin position="295"/>
        <end position="318"/>
    </location>
</feature>
<evidence type="ECO:0000256" key="3">
    <source>
        <dbReference type="ARBA" id="ARBA00022692"/>
    </source>
</evidence>
<evidence type="ECO:0000256" key="2">
    <source>
        <dbReference type="ARBA" id="ARBA00022448"/>
    </source>
</evidence>
<feature type="transmembrane region" description="Helical" evidence="6">
    <location>
        <begin position="58"/>
        <end position="80"/>
    </location>
</feature>
<proteinExistence type="predicted"/>
<feature type="transmembrane region" description="Helical" evidence="6">
    <location>
        <begin position="359"/>
        <end position="377"/>
    </location>
</feature>
<organism evidence="8 9">
    <name type="scientific">Candidatus Burkholderia verschuerenii</name>
    <dbReference type="NCBI Taxonomy" id="242163"/>
    <lineage>
        <taxon>Bacteria</taxon>
        <taxon>Pseudomonadati</taxon>
        <taxon>Pseudomonadota</taxon>
        <taxon>Betaproteobacteria</taxon>
        <taxon>Burkholderiales</taxon>
        <taxon>Burkholderiaceae</taxon>
        <taxon>Burkholderia</taxon>
    </lineage>
</organism>
<dbReference type="PANTHER" id="PTHR43568">
    <property type="entry name" value="P PROTEIN"/>
    <property type="match status" value="1"/>
</dbReference>
<evidence type="ECO:0000313" key="9">
    <source>
        <dbReference type="Proteomes" id="UP000036959"/>
    </source>
</evidence>
<feature type="transmembrane region" description="Helical" evidence="6">
    <location>
        <begin position="258"/>
        <end position="275"/>
    </location>
</feature>
<dbReference type="InterPro" id="IPR051475">
    <property type="entry name" value="Diverse_Ion_Transporter"/>
</dbReference>
<dbReference type="InterPro" id="IPR004680">
    <property type="entry name" value="Cit_transptr-like_dom"/>
</dbReference>
<dbReference type="PATRIC" id="fig|242163.4.peg.3915"/>
<feature type="transmembrane region" description="Helical" evidence="6">
    <location>
        <begin position="92"/>
        <end position="122"/>
    </location>
</feature>
<keyword evidence="4 6" id="KW-1133">Transmembrane helix</keyword>
<evidence type="ECO:0000259" key="7">
    <source>
        <dbReference type="Pfam" id="PF03600"/>
    </source>
</evidence>